<dbReference type="AlphaFoldDB" id="A0A1F6CQQ1"/>
<dbReference type="Gene3D" id="3.20.20.190">
    <property type="entry name" value="Phosphatidylinositol (PI) phosphodiesterase"/>
    <property type="match status" value="1"/>
</dbReference>
<name>A0A1F6CQQ1_HANXR</name>
<dbReference type="PANTHER" id="PTHR46211:SF1">
    <property type="entry name" value="GLYCEROPHOSPHODIESTER PHOSPHODIESTERASE, CYTOPLASMIC"/>
    <property type="match status" value="1"/>
</dbReference>
<protein>
    <recommendedName>
        <fullName evidence="1">GP-PDE domain-containing protein</fullName>
    </recommendedName>
</protein>
<dbReference type="PROSITE" id="PS51704">
    <property type="entry name" value="GP_PDE"/>
    <property type="match status" value="1"/>
</dbReference>
<dbReference type="GO" id="GO:0008081">
    <property type="term" value="F:phosphoric diester hydrolase activity"/>
    <property type="evidence" value="ECO:0007669"/>
    <property type="project" value="InterPro"/>
</dbReference>
<dbReference type="InterPro" id="IPR030395">
    <property type="entry name" value="GP_PDE_dom"/>
</dbReference>
<dbReference type="Pfam" id="PF03009">
    <property type="entry name" value="GDPD"/>
    <property type="match status" value="1"/>
</dbReference>
<gene>
    <name evidence="2" type="ORF">A3F84_26580</name>
</gene>
<dbReference type="PANTHER" id="PTHR46211">
    <property type="entry name" value="GLYCEROPHOSPHORYL DIESTER PHOSPHODIESTERASE"/>
    <property type="match status" value="1"/>
</dbReference>
<dbReference type="SUPFAM" id="SSF51695">
    <property type="entry name" value="PLC-like phosphodiesterases"/>
    <property type="match status" value="1"/>
</dbReference>
<evidence type="ECO:0000313" key="2">
    <source>
        <dbReference type="EMBL" id="OGG51420.1"/>
    </source>
</evidence>
<evidence type="ECO:0000313" key="3">
    <source>
        <dbReference type="Proteomes" id="UP000178606"/>
    </source>
</evidence>
<dbReference type="Proteomes" id="UP000178606">
    <property type="component" value="Unassembled WGS sequence"/>
</dbReference>
<accession>A0A1F6CQQ1</accession>
<proteinExistence type="predicted"/>
<dbReference type="GO" id="GO:0006629">
    <property type="term" value="P:lipid metabolic process"/>
    <property type="evidence" value="ECO:0007669"/>
    <property type="project" value="InterPro"/>
</dbReference>
<feature type="domain" description="GP-PDE" evidence="1">
    <location>
        <begin position="7"/>
        <end position="245"/>
    </location>
</feature>
<dbReference type="InterPro" id="IPR017946">
    <property type="entry name" value="PLC-like_Pdiesterase_TIM-brl"/>
</dbReference>
<comment type="caution">
    <text evidence="2">The sequence shown here is derived from an EMBL/GenBank/DDBJ whole genome shotgun (WGS) entry which is preliminary data.</text>
</comment>
<evidence type="ECO:0000259" key="1">
    <source>
        <dbReference type="PROSITE" id="PS51704"/>
    </source>
</evidence>
<sequence>MPFGHRTLSIAHRGASGMAPENTLAAVERALDLGVDLVEIDVHATRDGHVVVLHDATVDRTTDGRGAVRDMTLSEVRKLRAGLWFDPPFPDARVPTLEEVLELTRRRVLLLVEVKPRGVSELLVEAIRDLRAMEDIIVQSFHPASVKEVRELERRIPAALLVGRVPVGHTRWRGRSLVKKALQVGANALALSHLAATPSLMDEVHRRAMSLWVWTVDEEIAMQKMIQIGADGVITNHPERLHRLLTGEVVTPRRRLFLRRGVRRRRLWRKSQQE</sequence>
<dbReference type="EMBL" id="MFKF01000184">
    <property type="protein sequence ID" value="OGG51420.1"/>
    <property type="molecule type" value="Genomic_DNA"/>
</dbReference>
<reference evidence="2 3" key="1">
    <citation type="journal article" date="2016" name="Nat. Commun.">
        <title>Thousands of microbial genomes shed light on interconnected biogeochemical processes in an aquifer system.</title>
        <authorList>
            <person name="Anantharaman K."/>
            <person name="Brown C.T."/>
            <person name="Hug L.A."/>
            <person name="Sharon I."/>
            <person name="Castelle C.J."/>
            <person name="Probst A.J."/>
            <person name="Thomas B.C."/>
            <person name="Singh A."/>
            <person name="Wilkins M.J."/>
            <person name="Karaoz U."/>
            <person name="Brodie E.L."/>
            <person name="Williams K.H."/>
            <person name="Hubbard S.S."/>
            <person name="Banfield J.F."/>
        </authorList>
    </citation>
    <scope>NUCLEOTIDE SEQUENCE [LARGE SCALE GENOMIC DNA]</scope>
    <source>
        <strain evidence="3">RIFCSPLOWO2_12_FULL_64_10</strain>
    </source>
</reference>
<organism evidence="2 3">
    <name type="scientific">Handelsmanbacteria sp. (strain RIFCSPLOWO2_12_FULL_64_10)</name>
    <dbReference type="NCBI Taxonomy" id="1817868"/>
    <lineage>
        <taxon>Bacteria</taxon>
        <taxon>Candidatus Handelsmaniibacteriota</taxon>
    </lineage>
</organism>